<evidence type="ECO:0000256" key="1">
    <source>
        <dbReference type="ARBA" id="ARBA00004751"/>
    </source>
</evidence>
<sequence>MSSLTQSMGTSTATSVTVKGQNLCEDLIGKKSFAEMLYLLVTNRLPTAGQAAALEACLVALMEHGWTPTSMISRLAIDSVPDQVQLAIAAGLLTVGPVFAGTMEGCAAILHEGLQQGITDGEEAARYCDQVVADFAARKELVPGFGHRVHKPVDPRTPAILNAAEAAGVAGRAVTLLKALSAAVDRARGKPITLNATGAIAAVLLDIGIPLKAMRGIAVVSRAGGLLGHIVEEEKQPTAREIWRLTRENIPYAEPDHE</sequence>
<dbReference type="InterPro" id="IPR002020">
    <property type="entry name" value="Citrate_synthase"/>
</dbReference>
<evidence type="ECO:0000313" key="6">
    <source>
        <dbReference type="EMBL" id="MFC4626165.1"/>
    </source>
</evidence>
<dbReference type="Proteomes" id="UP001596042">
    <property type="component" value="Unassembled WGS sequence"/>
</dbReference>
<dbReference type="PROSITE" id="PS00480">
    <property type="entry name" value="CITRATE_SYNTHASE"/>
    <property type="match status" value="1"/>
</dbReference>
<dbReference type="GO" id="GO:0016829">
    <property type="term" value="F:lyase activity"/>
    <property type="evidence" value="ECO:0007669"/>
    <property type="project" value="UniProtKB-KW"/>
</dbReference>
<dbReference type="SUPFAM" id="SSF48256">
    <property type="entry name" value="Citrate synthase"/>
    <property type="match status" value="1"/>
</dbReference>
<evidence type="ECO:0000256" key="3">
    <source>
        <dbReference type="ARBA" id="ARBA00012972"/>
    </source>
</evidence>
<dbReference type="InterPro" id="IPR016143">
    <property type="entry name" value="Citrate_synth-like_sm_a-sub"/>
</dbReference>
<dbReference type="InterPro" id="IPR036969">
    <property type="entry name" value="Citrate_synthase_sf"/>
</dbReference>
<dbReference type="PANTHER" id="PTHR11739:SF4">
    <property type="entry name" value="CITRATE SYNTHASE, PEROXISOMAL"/>
    <property type="match status" value="1"/>
</dbReference>
<reference evidence="7" key="1">
    <citation type="journal article" date="2019" name="Int. J. Syst. Evol. Microbiol.">
        <title>The Global Catalogue of Microorganisms (GCM) 10K type strain sequencing project: providing services to taxonomists for standard genome sequencing and annotation.</title>
        <authorList>
            <consortium name="The Broad Institute Genomics Platform"/>
            <consortium name="The Broad Institute Genome Sequencing Center for Infectious Disease"/>
            <person name="Wu L."/>
            <person name="Ma J."/>
        </authorList>
    </citation>
    <scope>NUCLEOTIDE SEQUENCE [LARGE SCALE GENOMIC DNA]</scope>
    <source>
        <strain evidence="7">CGMCC 1.15731</strain>
    </source>
</reference>
<keyword evidence="7" id="KW-1185">Reference proteome</keyword>
<evidence type="ECO:0000256" key="2">
    <source>
        <dbReference type="ARBA" id="ARBA00010566"/>
    </source>
</evidence>
<organism evidence="6 7">
    <name type="scientific">Daeguia caeni</name>
    <dbReference type="NCBI Taxonomy" id="439612"/>
    <lineage>
        <taxon>Bacteria</taxon>
        <taxon>Pseudomonadati</taxon>
        <taxon>Pseudomonadota</taxon>
        <taxon>Alphaproteobacteria</taxon>
        <taxon>Hyphomicrobiales</taxon>
        <taxon>Brucellaceae</taxon>
        <taxon>Daeguia</taxon>
    </lineage>
</organism>
<proteinExistence type="inferred from homology"/>
<name>A0ABV9HBJ1_9HYPH</name>
<protein>
    <recommendedName>
        <fullName evidence="3">citrate synthase (unknown stereospecificity)</fullName>
        <ecNumber evidence="3">2.3.3.16</ecNumber>
    </recommendedName>
</protein>
<comment type="caution">
    <text evidence="6">The sequence shown here is derived from an EMBL/GenBank/DDBJ whole genome shotgun (WGS) entry which is preliminary data.</text>
</comment>
<accession>A0ABV9HBJ1</accession>
<keyword evidence="4 5" id="KW-0808">Transferase</keyword>
<gene>
    <name evidence="6" type="ORF">ACFO1V_13280</name>
</gene>
<comment type="pathway">
    <text evidence="1">Carbohydrate metabolism; tricarboxylic acid cycle; isocitrate from oxaloacetate: step 1/2.</text>
</comment>
<dbReference type="CDD" id="cd06100">
    <property type="entry name" value="CCL_ACL-C"/>
    <property type="match status" value="1"/>
</dbReference>
<dbReference type="PANTHER" id="PTHR11739">
    <property type="entry name" value="CITRATE SYNTHASE"/>
    <property type="match status" value="1"/>
</dbReference>
<dbReference type="EC" id="2.3.3.16" evidence="3"/>
<dbReference type="InterPro" id="IPR019810">
    <property type="entry name" value="Citrate_synthase_AS"/>
</dbReference>
<evidence type="ECO:0000256" key="4">
    <source>
        <dbReference type="ARBA" id="ARBA00022679"/>
    </source>
</evidence>
<comment type="similarity">
    <text evidence="2 5">Belongs to the citrate synthase family.</text>
</comment>
<dbReference type="Gene3D" id="1.10.230.10">
    <property type="entry name" value="Cytochrome P450-Terp, domain 2"/>
    <property type="match status" value="1"/>
</dbReference>
<dbReference type="NCBIfam" id="NF004868">
    <property type="entry name" value="PRK06224.1-5"/>
    <property type="match status" value="1"/>
</dbReference>
<evidence type="ECO:0000256" key="5">
    <source>
        <dbReference type="RuleBase" id="RU003406"/>
    </source>
</evidence>
<dbReference type="EMBL" id="JBHSEL010000122">
    <property type="protein sequence ID" value="MFC4626165.1"/>
    <property type="molecule type" value="Genomic_DNA"/>
</dbReference>
<evidence type="ECO:0000313" key="7">
    <source>
        <dbReference type="Proteomes" id="UP001596042"/>
    </source>
</evidence>
<keyword evidence="6" id="KW-0456">Lyase</keyword>
<dbReference type="Pfam" id="PF00285">
    <property type="entry name" value="Citrate_synt"/>
    <property type="match status" value="1"/>
</dbReference>
<dbReference type="RefSeq" id="WP_374832632.1">
    <property type="nucleotide sequence ID" value="NZ_JBHEEZ010000017.1"/>
</dbReference>